<proteinExistence type="predicted"/>
<protein>
    <submittedName>
        <fullName evidence="1">Uncharacterized protein</fullName>
    </submittedName>
</protein>
<sequence>MGITVLPAIDNCIEFQMGGGFDGALPEYHGHVENGVALTPMFCPWCVHDEDLSMGSRMEQYTTHARFAAHLRIHTATIDTDSVCALPSCGTQQFSPHDLLCHMITVHRVDLCGSVKAHPTIRRLKLPVPEFNSAWQTQSSNFGGFLLTSLQYDTDLRKPADSLTLTHPNPWPLNSQSGSE</sequence>
<evidence type="ECO:0000313" key="1">
    <source>
        <dbReference type="EMBL" id="KAH7911335.1"/>
    </source>
</evidence>
<keyword evidence="2" id="KW-1185">Reference proteome</keyword>
<dbReference type="Proteomes" id="UP000790377">
    <property type="component" value="Unassembled WGS sequence"/>
</dbReference>
<organism evidence="1 2">
    <name type="scientific">Hygrophoropsis aurantiaca</name>
    <dbReference type="NCBI Taxonomy" id="72124"/>
    <lineage>
        <taxon>Eukaryota</taxon>
        <taxon>Fungi</taxon>
        <taxon>Dikarya</taxon>
        <taxon>Basidiomycota</taxon>
        <taxon>Agaricomycotina</taxon>
        <taxon>Agaricomycetes</taxon>
        <taxon>Agaricomycetidae</taxon>
        <taxon>Boletales</taxon>
        <taxon>Coniophorineae</taxon>
        <taxon>Hygrophoropsidaceae</taxon>
        <taxon>Hygrophoropsis</taxon>
    </lineage>
</organism>
<comment type="caution">
    <text evidence="1">The sequence shown here is derived from an EMBL/GenBank/DDBJ whole genome shotgun (WGS) entry which is preliminary data.</text>
</comment>
<accession>A0ACB8ADY6</accession>
<gene>
    <name evidence="1" type="ORF">BJ138DRAFT_1126146</name>
</gene>
<evidence type="ECO:0000313" key="2">
    <source>
        <dbReference type="Proteomes" id="UP000790377"/>
    </source>
</evidence>
<dbReference type="EMBL" id="MU267682">
    <property type="protein sequence ID" value="KAH7911335.1"/>
    <property type="molecule type" value="Genomic_DNA"/>
</dbReference>
<name>A0ACB8ADY6_9AGAM</name>
<reference evidence="1" key="1">
    <citation type="journal article" date="2021" name="New Phytol.">
        <title>Evolutionary innovations through gain and loss of genes in the ectomycorrhizal Boletales.</title>
        <authorList>
            <person name="Wu G."/>
            <person name="Miyauchi S."/>
            <person name="Morin E."/>
            <person name="Kuo A."/>
            <person name="Drula E."/>
            <person name="Varga T."/>
            <person name="Kohler A."/>
            <person name="Feng B."/>
            <person name="Cao Y."/>
            <person name="Lipzen A."/>
            <person name="Daum C."/>
            <person name="Hundley H."/>
            <person name="Pangilinan J."/>
            <person name="Johnson J."/>
            <person name="Barry K."/>
            <person name="LaButti K."/>
            <person name="Ng V."/>
            <person name="Ahrendt S."/>
            <person name="Min B."/>
            <person name="Choi I.G."/>
            <person name="Park H."/>
            <person name="Plett J.M."/>
            <person name="Magnuson J."/>
            <person name="Spatafora J.W."/>
            <person name="Nagy L.G."/>
            <person name="Henrissat B."/>
            <person name="Grigoriev I.V."/>
            <person name="Yang Z.L."/>
            <person name="Xu J."/>
            <person name="Martin F.M."/>
        </authorList>
    </citation>
    <scope>NUCLEOTIDE SEQUENCE</scope>
    <source>
        <strain evidence="1">ATCC 28755</strain>
    </source>
</reference>